<evidence type="ECO:0000313" key="1">
    <source>
        <dbReference type="EMBL" id="MBB4136614.1"/>
    </source>
</evidence>
<organism evidence="1 2">
    <name type="scientific">Gordonia humi</name>
    <dbReference type="NCBI Taxonomy" id="686429"/>
    <lineage>
        <taxon>Bacteria</taxon>
        <taxon>Bacillati</taxon>
        <taxon>Actinomycetota</taxon>
        <taxon>Actinomycetes</taxon>
        <taxon>Mycobacteriales</taxon>
        <taxon>Gordoniaceae</taxon>
        <taxon>Gordonia</taxon>
    </lineage>
</organism>
<dbReference type="RefSeq" id="WP_343067457.1">
    <property type="nucleotide sequence ID" value="NZ_BAABHL010000041.1"/>
</dbReference>
<name>A0A840F1Y2_9ACTN</name>
<dbReference type="EMBL" id="JACIFP010000001">
    <property type="protein sequence ID" value="MBB4136614.1"/>
    <property type="molecule type" value="Genomic_DNA"/>
</dbReference>
<comment type="caution">
    <text evidence="1">The sequence shown here is derived from an EMBL/GenBank/DDBJ whole genome shotgun (WGS) entry which is preliminary data.</text>
</comment>
<accession>A0A840F1Y2</accession>
<sequence length="172" mass="18551">MSNQIQIIGHWTATLPGGLRAQLAVAAQDGRYALIYTDADEWDAVAFAYDEESARRTADLIGHLVTMPEHLRIGGDSIASTPDGDHPGVEWVVPTEVVDDPDPAVRLTGPGTRRLWAVPSTDGEVLGLLNPDGDPRDIAEFVSVEAADAFIAFLDAMLGDRAYGERQARGER</sequence>
<evidence type="ECO:0000313" key="2">
    <source>
        <dbReference type="Proteomes" id="UP000551501"/>
    </source>
</evidence>
<gene>
    <name evidence="1" type="ORF">BKA16_003166</name>
</gene>
<dbReference type="AlphaFoldDB" id="A0A840F1Y2"/>
<proteinExistence type="predicted"/>
<keyword evidence="2" id="KW-1185">Reference proteome</keyword>
<reference evidence="1 2" key="1">
    <citation type="submission" date="2020-08" db="EMBL/GenBank/DDBJ databases">
        <title>Sequencing the genomes of 1000 actinobacteria strains.</title>
        <authorList>
            <person name="Klenk H.-P."/>
        </authorList>
    </citation>
    <scope>NUCLEOTIDE SEQUENCE [LARGE SCALE GENOMIC DNA]</scope>
    <source>
        <strain evidence="1 2">DSM 45298</strain>
    </source>
</reference>
<dbReference type="Proteomes" id="UP000551501">
    <property type="component" value="Unassembled WGS sequence"/>
</dbReference>
<protein>
    <submittedName>
        <fullName evidence="1">Uncharacterized protein</fullName>
    </submittedName>
</protein>